<proteinExistence type="predicted"/>
<name>A0A0B6YY62_9EUPU</name>
<keyword evidence="1" id="KW-0436">Ligase</keyword>
<sequence>MADLVKFYRYPGLTPSQLESASNKINSVLKGHILLSIDSELCYYIKVDSNTGLSEEEQYIIQWILSVPFQEDKLTVQPVLQR</sequence>
<evidence type="ECO:0000256" key="4">
    <source>
        <dbReference type="ARBA" id="ARBA00022840"/>
    </source>
</evidence>
<reference evidence="5" key="1">
    <citation type="submission" date="2014-12" db="EMBL/GenBank/DDBJ databases">
        <title>Insight into the proteome of Arion vulgaris.</title>
        <authorList>
            <person name="Aradska J."/>
            <person name="Bulat T."/>
            <person name="Smidak R."/>
            <person name="Sarate P."/>
            <person name="Gangsoo J."/>
            <person name="Sialana F."/>
            <person name="Bilban M."/>
            <person name="Lubec G."/>
        </authorList>
    </citation>
    <scope>NUCLEOTIDE SEQUENCE</scope>
    <source>
        <tissue evidence="5">Skin</tissue>
    </source>
</reference>
<dbReference type="InterPro" id="IPR036604">
    <property type="entry name" value="PurS-like_sf"/>
</dbReference>
<dbReference type="SUPFAM" id="SSF82697">
    <property type="entry name" value="PurS-like"/>
    <property type="match status" value="1"/>
</dbReference>
<feature type="non-terminal residue" evidence="5">
    <location>
        <position position="82"/>
    </location>
</feature>
<keyword evidence="3" id="KW-0658">Purine biosynthesis</keyword>
<dbReference type="GO" id="GO:0005524">
    <property type="term" value="F:ATP binding"/>
    <property type="evidence" value="ECO:0007669"/>
    <property type="project" value="UniProtKB-KW"/>
</dbReference>
<dbReference type="AlphaFoldDB" id="A0A0B6YY62"/>
<protein>
    <submittedName>
        <fullName evidence="5">Uncharacterized protein</fullName>
    </submittedName>
</protein>
<dbReference type="GO" id="GO:0006164">
    <property type="term" value="P:purine nucleotide biosynthetic process"/>
    <property type="evidence" value="ECO:0007669"/>
    <property type="project" value="UniProtKB-KW"/>
</dbReference>
<dbReference type="EMBL" id="HACG01014177">
    <property type="protein sequence ID" value="CEK61042.1"/>
    <property type="molecule type" value="Transcribed_RNA"/>
</dbReference>
<dbReference type="GO" id="GO:0016874">
    <property type="term" value="F:ligase activity"/>
    <property type="evidence" value="ECO:0007669"/>
    <property type="project" value="UniProtKB-KW"/>
</dbReference>
<keyword evidence="4" id="KW-0067">ATP-binding</keyword>
<organism evidence="5">
    <name type="scientific">Arion vulgaris</name>
    <dbReference type="NCBI Taxonomy" id="1028688"/>
    <lineage>
        <taxon>Eukaryota</taxon>
        <taxon>Metazoa</taxon>
        <taxon>Spiralia</taxon>
        <taxon>Lophotrochozoa</taxon>
        <taxon>Mollusca</taxon>
        <taxon>Gastropoda</taxon>
        <taxon>Heterobranchia</taxon>
        <taxon>Euthyneura</taxon>
        <taxon>Panpulmonata</taxon>
        <taxon>Eupulmonata</taxon>
        <taxon>Stylommatophora</taxon>
        <taxon>Helicina</taxon>
        <taxon>Arionoidea</taxon>
        <taxon>Arionidae</taxon>
        <taxon>Arion</taxon>
    </lineage>
</organism>
<evidence type="ECO:0000256" key="3">
    <source>
        <dbReference type="ARBA" id="ARBA00022755"/>
    </source>
</evidence>
<evidence type="ECO:0000256" key="1">
    <source>
        <dbReference type="ARBA" id="ARBA00022598"/>
    </source>
</evidence>
<gene>
    <name evidence="5" type="primary">ORF41137</name>
</gene>
<accession>A0A0B6YY62</accession>
<keyword evidence="2" id="KW-0547">Nucleotide-binding</keyword>
<evidence type="ECO:0000313" key="5">
    <source>
        <dbReference type="EMBL" id="CEK61042.1"/>
    </source>
</evidence>
<evidence type="ECO:0000256" key="2">
    <source>
        <dbReference type="ARBA" id="ARBA00022741"/>
    </source>
</evidence>